<dbReference type="Pfam" id="PF14599">
    <property type="entry name" value="zinc_ribbon_6"/>
    <property type="match status" value="1"/>
</dbReference>
<dbReference type="Proteomes" id="UP000799538">
    <property type="component" value="Unassembled WGS sequence"/>
</dbReference>
<dbReference type="PROSITE" id="PS51266">
    <property type="entry name" value="ZF_CHY"/>
    <property type="match status" value="1"/>
</dbReference>
<evidence type="ECO:0000256" key="2">
    <source>
        <dbReference type="ARBA" id="ARBA00022771"/>
    </source>
</evidence>
<dbReference type="PANTHER" id="PTHR21319">
    <property type="entry name" value="RING FINGER AND CHY ZINC FINGER DOMAIN-CONTAINING PROTEIN 1"/>
    <property type="match status" value="1"/>
</dbReference>
<feature type="domain" description="RING-type" evidence="6">
    <location>
        <begin position="200"/>
        <end position="242"/>
    </location>
</feature>
<organism evidence="9 10">
    <name type="scientific">Elsinoe ampelina</name>
    <dbReference type="NCBI Taxonomy" id="302913"/>
    <lineage>
        <taxon>Eukaryota</taxon>
        <taxon>Fungi</taxon>
        <taxon>Dikarya</taxon>
        <taxon>Ascomycota</taxon>
        <taxon>Pezizomycotina</taxon>
        <taxon>Dothideomycetes</taxon>
        <taxon>Dothideomycetidae</taxon>
        <taxon>Myriangiales</taxon>
        <taxon>Elsinoaceae</taxon>
        <taxon>Elsinoe</taxon>
    </lineage>
</organism>
<keyword evidence="2 4" id="KW-0863">Zinc-finger</keyword>
<accession>A0A6A6GCV8</accession>
<dbReference type="InterPro" id="IPR008913">
    <property type="entry name" value="Znf_CHY"/>
</dbReference>
<dbReference type="GO" id="GO:0008270">
    <property type="term" value="F:zinc ion binding"/>
    <property type="evidence" value="ECO:0007669"/>
    <property type="project" value="UniProtKB-KW"/>
</dbReference>
<protein>
    <submittedName>
        <fullName evidence="9">Zinc-ribbon-domain-containing protein</fullName>
    </submittedName>
</protein>
<evidence type="ECO:0000256" key="4">
    <source>
        <dbReference type="PROSITE-ProRule" id="PRU00601"/>
    </source>
</evidence>
<dbReference type="GO" id="GO:0006511">
    <property type="term" value="P:ubiquitin-dependent protein catabolic process"/>
    <property type="evidence" value="ECO:0007669"/>
    <property type="project" value="TreeGrafter"/>
</dbReference>
<dbReference type="PROSITE" id="PS51270">
    <property type="entry name" value="ZF_CTCHY"/>
    <property type="match status" value="1"/>
</dbReference>
<dbReference type="SUPFAM" id="SSF57850">
    <property type="entry name" value="RING/U-box"/>
    <property type="match status" value="1"/>
</dbReference>
<dbReference type="InterPro" id="IPR039512">
    <property type="entry name" value="RCHY1_zinc-ribbon"/>
</dbReference>
<evidence type="ECO:0000256" key="3">
    <source>
        <dbReference type="ARBA" id="ARBA00022833"/>
    </source>
</evidence>
<feature type="region of interest" description="Disordered" evidence="5">
    <location>
        <begin position="1"/>
        <end position="29"/>
    </location>
</feature>
<evidence type="ECO:0000313" key="10">
    <source>
        <dbReference type="Proteomes" id="UP000799538"/>
    </source>
</evidence>
<evidence type="ECO:0000259" key="7">
    <source>
        <dbReference type="PROSITE" id="PS51266"/>
    </source>
</evidence>
<dbReference type="SUPFAM" id="SSF161245">
    <property type="entry name" value="Zinc hairpin stack"/>
    <property type="match status" value="1"/>
</dbReference>
<dbReference type="GO" id="GO:0061630">
    <property type="term" value="F:ubiquitin protein ligase activity"/>
    <property type="evidence" value="ECO:0007669"/>
    <property type="project" value="TreeGrafter"/>
</dbReference>
<reference evidence="10" key="1">
    <citation type="journal article" date="2020" name="Stud. Mycol.">
        <title>101 Dothideomycetes genomes: A test case for predicting lifestyles and emergence of pathogens.</title>
        <authorList>
            <person name="Haridas S."/>
            <person name="Albert R."/>
            <person name="Binder M."/>
            <person name="Bloem J."/>
            <person name="LaButti K."/>
            <person name="Salamov A."/>
            <person name="Andreopoulos B."/>
            <person name="Baker S."/>
            <person name="Barry K."/>
            <person name="Bills G."/>
            <person name="Bluhm B."/>
            <person name="Cannon C."/>
            <person name="Castanera R."/>
            <person name="Culley D."/>
            <person name="Daum C."/>
            <person name="Ezra D."/>
            <person name="Gonzalez J."/>
            <person name="Henrissat B."/>
            <person name="Kuo A."/>
            <person name="Liang C."/>
            <person name="Lipzen A."/>
            <person name="Lutzoni F."/>
            <person name="Magnuson J."/>
            <person name="Mondo S."/>
            <person name="Nolan M."/>
            <person name="Ohm R."/>
            <person name="Pangilinan J."/>
            <person name="Park H.-J."/>
            <person name="Ramirez L."/>
            <person name="Alfaro M."/>
            <person name="Sun H."/>
            <person name="Tritt A."/>
            <person name="Yoshinaga Y."/>
            <person name="Zwiers L.-H."/>
            <person name="Turgeon B."/>
            <person name="Goodwin S."/>
            <person name="Spatafora J."/>
            <person name="Crous P."/>
            <person name="Grigoriev I."/>
        </authorList>
    </citation>
    <scope>NUCLEOTIDE SEQUENCE [LARGE SCALE GENOMIC DNA]</scope>
    <source>
        <strain evidence="10">CECT 20119</strain>
    </source>
</reference>
<dbReference type="OrthoDB" id="411372at2759"/>
<dbReference type="SMART" id="SM00184">
    <property type="entry name" value="RING"/>
    <property type="match status" value="1"/>
</dbReference>
<feature type="domain" description="CHY-type" evidence="7">
    <location>
        <begin position="60"/>
        <end position="131"/>
    </location>
</feature>
<dbReference type="Gene3D" id="3.30.40.10">
    <property type="entry name" value="Zinc/RING finger domain, C3HC4 (zinc finger)"/>
    <property type="match status" value="1"/>
</dbReference>
<gene>
    <name evidence="9" type="ORF">BDZ85DRAFT_197175</name>
</gene>
<dbReference type="InterPro" id="IPR017921">
    <property type="entry name" value="Znf_CTCHY"/>
</dbReference>
<evidence type="ECO:0000259" key="6">
    <source>
        <dbReference type="PROSITE" id="PS50089"/>
    </source>
</evidence>
<evidence type="ECO:0000256" key="1">
    <source>
        <dbReference type="ARBA" id="ARBA00022723"/>
    </source>
</evidence>
<dbReference type="InterPro" id="IPR037274">
    <property type="entry name" value="Znf_CHY_sf"/>
</dbReference>
<dbReference type="InterPro" id="IPR001841">
    <property type="entry name" value="Znf_RING"/>
</dbReference>
<dbReference type="PANTHER" id="PTHR21319:SF0">
    <property type="entry name" value="AND RING FINGER DOMAIN PROTEIN, PUTATIVE (AFU_ORTHOLOGUE AFUA_1G08900)-RELATED"/>
    <property type="match status" value="1"/>
</dbReference>
<keyword evidence="1" id="KW-0479">Metal-binding</keyword>
<sequence length="313" mass="36218">MVETYQSRNKPLPTRSSVPKATQENAPTTVEFHLTDQDKDPSYHPDTNVQDELDELLDQETEPILGCKHYKRNVKVQCFDCKMWFPCRFCHDASLDLPWHHQLNRRKTQHMLCMVCKTAQAASDICISCGTEAAYYYCPKCKLWDNDSTKRIYHCDDCGICRKGEGLGKDFVHCKRCNVCISISTSSTHPCIERATDCDCPLCLEYLFSSSTPVVSLLCGHYMHSACYKDLMNVTYRCPVCNKSAVNMELQWRKLDDEIRMQPMPEEDFEDEFRRRLPRRVWVGCNDCGGRGWTPFHWLGLKCPVCDGYNTNQ</sequence>
<evidence type="ECO:0000256" key="5">
    <source>
        <dbReference type="SAM" id="MobiDB-lite"/>
    </source>
</evidence>
<dbReference type="CDD" id="cd16464">
    <property type="entry name" value="RING-H2_Pirh2-like"/>
    <property type="match status" value="1"/>
</dbReference>
<evidence type="ECO:0000259" key="8">
    <source>
        <dbReference type="PROSITE" id="PS51270"/>
    </source>
</evidence>
<evidence type="ECO:0000313" key="9">
    <source>
        <dbReference type="EMBL" id="KAF2223373.1"/>
    </source>
</evidence>
<dbReference type="EMBL" id="ML992506">
    <property type="protein sequence ID" value="KAF2223373.1"/>
    <property type="molecule type" value="Genomic_DNA"/>
</dbReference>
<keyword evidence="3" id="KW-0862">Zinc</keyword>
<name>A0A6A6GCV8_9PEZI</name>
<feature type="domain" description="CTCHY-type" evidence="8">
    <location>
        <begin position="133"/>
        <end position="199"/>
    </location>
</feature>
<keyword evidence="10" id="KW-1185">Reference proteome</keyword>
<feature type="non-terminal residue" evidence="9">
    <location>
        <position position="313"/>
    </location>
</feature>
<dbReference type="Pfam" id="PF13639">
    <property type="entry name" value="zf-RING_2"/>
    <property type="match status" value="1"/>
</dbReference>
<dbReference type="InterPro" id="IPR037275">
    <property type="entry name" value="Znf_CTCHY_sf"/>
</dbReference>
<dbReference type="InterPro" id="IPR013083">
    <property type="entry name" value="Znf_RING/FYVE/PHD"/>
</dbReference>
<dbReference type="SUPFAM" id="SSF161219">
    <property type="entry name" value="CHY zinc finger-like"/>
    <property type="match status" value="1"/>
</dbReference>
<dbReference type="Gene3D" id="2.20.28.10">
    <property type="match status" value="1"/>
</dbReference>
<dbReference type="GO" id="GO:0016567">
    <property type="term" value="P:protein ubiquitination"/>
    <property type="evidence" value="ECO:0007669"/>
    <property type="project" value="TreeGrafter"/>
</dbReference>
<dbReference type="Pfam" id="PF05495">
    <property type="entry name" value="zf-CHY"/>
    <property type="match status" value="1"/>
</dbReference>
<dbReference type="PROSITE" id="PS50089">
    <property type="entry name" value="ZF_RING_2"/>
    <property type="match status" value="1"/>
</dbReference>
<proteinExistence type="predicted"/>
<dbReference type="GO" id="GO:0005634">
    <property type="term" value="C:nucleus"/>
    <property type="evidence" value="ECO:0007669"/>
    <property type="project" value="TreeGrafter"/>
</dbReference>
<dbReference type="AlphaFoldDB" id="A0A6A6GCV8"/>
<feature type="compositionally biased region" description="Polar residues" evidence="5">
    <location>
        <begin position="1"/>
        <end position="28"/>
    </location>
</feature>